<sequence>MKAVPGYERETRIFLPMTAKNPTPPERALPEQTDRNAGQGLASWLDQRLPLISFMRAEYIDFRLPRNLNWLWNFGAILSVVLVLMLATGVFLAMNYTPTSTGAFASVEAIDRQLAGGWLLRAMHMTGANLFLAALYIHLFRGLYYGSYKNPREILWLTGLLLLLMIMATAFAGYILPWGQMSYWGADVITRAVGAVPFLGASLEHVLTGSDHLGDIFLHRFFVLHFVMAFLVVGVVGLHVLALHISGSNNPLGIEPKSRADTLPFHPYYTTKDLVGLLVFAMIFAALMFFWPGLLTEPDNYLPADPLHTPAEIQPEWYFLPFYGLLQSVPSKSGGLFAAAASLLVLFALPWLDRSPVRSMRFRPLCRAGVLGVAVAFTALALAGKHHAEGGWLVVGRLAALYYFGYFLVLLPLVSRREKTRPLPASITAAQGEPS</sequence>
<evidence type="ECO:0000256" key="7">
    <source>
        <dbReference type="ARBA" id="ARBA00022660"/>
    </source>
</evidence>
<comment type="subunit">
    <text evidence="3 16">The main subunits of complex b-c1 are: cytochrome b, cytochrome c1 and the Rieske protein.</text>
</comment>
<dbReference type="GO" id="GO:0046872">
    <property type="term" value="F:metal ion binding"/>
    <property type="evidence" value="ECO:0007669"/>
    <property type="project" value="UniProtKB-KW"/>
</dbReference>
<dbReference type="InterPro" id="IPR030689">
    <property type="entry name" value="Cytochrome_b"/>
</dbReference>
<dbReference type="AlphaFoldDB" id="A0A4Y3TQ31"/>
<dbReference type="InterPro" id="IPR005797">
    <property type="entry name" value="Cyt_b/b6_N"/>
</dbReference>
<dbReference type="CDD" id="cd00284">
    <property type="entry name" value="Cytochrome_b_N"/>
    <property type="match status" value="1"/>
</dbReference>
<feature type="transmembrane region" description="Helical" evidence="17">
    <location>
        <begin position="274"/>
        <end position="294"/>
    </location>
</feature>
<dbReference type="PANTHER" id="PTHR19271:SF16">
    <property type="entry name" value="CYTOCHROME B"/>
    <property type="match status" value="1"/>
</dbReference>
<feature type="binding site" description="axial binding residue" evidence="15">
    <location>
        <position position="124"/>
    </location>
    <ligand>
        <name>heme b</name>
        <dbReference type="ChEBI" id="CHEBI:60344"/>
        <label>b562</label>
    </ligand>
    <ligandPart>
        <name>Fe</name>
        <dbReference type="ChEBI" id="CHEBI:18248"/>
    </ligandPart>
</feature>
<dbReference type="GO" id="GO:0022904">
    <property type="term" value="P:respiratory electron transport chain"/>
    <property type="evidence" value="ECO:0007669"/>
    <property type="project" value="InterPro"/>
</dbReference>
<dbReference type="GO" id="GO:0016491">
    <property type="term" value="F:oxidoreductase activity"/>
    <property type="evidence" value="ECO:0007669"/>
    <property type="project" value="InterPro"/>
</dbReference>
<reference evidence="20 21" key="1">
    <citation type="submission" date="2019-06" db="EMBL/GenBank/DDBJ databases">
        <title>Whole genome shotgun sequence of Acetobacter peroxydans NBRC 13755.</title>
        <authorList>
            <person name="Hosoyama A."/>
            <person name="Uohara A."/>
            <person name="Ohji S."/>
            <person name="Ichikawa N."/>
        </authorList>
    </citation>
    <scope>NUCLEOTIDE SEQUENCE [LARGE SCALE GENOMIC DNA]</scope>
    <source>
        <strain evidence="20 21">NBRC 13755</strain>
    </source>
</reference>
<comment type="function">
    <text evidence="1 16">Component of the ubiquinol-cytochrome c reductase complex (complex III or cytochrome b-c1 complex), which is a respiratory chain that generates an electrochemical potential coupled to ATP synthesis.</text>
</comment>
<keyword evidence="21" id="KW-1185">Reference proteome</keyword>
<gene>
    <name evidence="20" type="ORF">APE01nite_09380</name>
</gene>
<feature type="transmembrane region" description="Helical" evidence="17">
    <location>
        <begin position="334"/>
        <end position="352"/>
    </location>
</feature>
<dbReference type="GO" id="GO:0045275">
    <property type="term" value="C:respiratory chain complex III"/>
    <property type="evidence" value="ECO:0007669"/>
    <property type="project" value="InterPro"/>
</dbReference>
<evidence type="ECO:0000256" key="1">
    <source>
        <dbReference type="ARBA" id="ARBA00002444"/>
    </source>
</evidence>
<evidence type="ECO:0000256" key="13">
    <source>
        <dbReference type="ARBA" id="ARBA00023136"/>
    </source>
</evidence>
<evidence type="ECO:0000313" key="21">
    <source>
        <dbReference type="Proteomes" id="UP000317730"/>
    </source>
</evidence>
<dbReference type="InterPro" id="IPR048259">
    <property type="entry name" value="Cytochrome_b_N_euk/bac"/>
</dbReference>
<name>A0A4Y3TQ31_9PROT</name>
<feature type="binding site" evidence="14">
    <location>
        <position position="244"/>
    </location>
    <ligand>
        <name>a ubiquinone</name>
        <dbReference type="ChEBI" id="CHEBI:16389"/>
    </ligand>
</feature>
<dbReference type="SUPFAM" id="SSF81648">
    <property type="entry name" value="a domain/subunit of cytochrome bc1 complex (Ubiquinol-cytochrome c reductase)"/>
    <property type="match status" value="1"/>
</dbReference>
<dbReference type="Gene3D" id="1.20.810.10">
    <property type="entry name" value="Cytochrome Bc1 Complex, Chain C"/>
    <property type="match status" value="1"/>
</dbReference>
<feature type="domain" description="Cytochrome b/b6 C-terminal region profile" evidence="19">
    <location>
        <begin position="255"/>
        <end position="425"/>
    </location>
</feature>
<dbReference type="Pfam" id="PF00033">
    <property type="entry name" value="Cytochrome_B"/>
    <property type="match status" value="1"/>
</dbReference>
<keyword evidence="11 17" id="KW-1133">Transmembrane helix</keyword>
<evidence type="ECO:0000256" key="11">
    <source>
        <dbReference type="ARBA" id="ARBA00022989"/>
    </source>
</evidence>
<comment type="subcellular location">
    <subcellularLocation>
        <location evidence="2">Membrane</location>
        <topology evidence="2">Multi-pass membrane protein</topology>
    </subcellularLocation>
</comment>
<feature type="binding site" description="axial binding residue" evidence="15">
    <location>
        <position position="225"/>
    </location>
    <ligand>
        <name>heme b</name>
        <dbReference type="ChEBI" id="CHEBI:60344"/>
        <label>b562</label>
    </ligand>
    <ligandPart>
        <name>Fe</name>
        <dbReference type="ChEBI" id="CHEBI:18248"/>
    </ligandPart>
</feature>
<comment type="cofactor">
    <cofactor evidence="16">
        <name>heme b</name>
        <dbReference type="ChEBI" id="CHEBI:60344"/>
    </cofactor>
    <text evidence="16">Binds 2 heme groups non-covalently.</text>
</comment>
<evidence type="ECO:0000256" key="5">
    <source>
        <dbReference type="ARBA" id="ARBA00022448"/>
    </source>
</evidence>
<feature type="transmembrane region" description="Helical" evidence="17">
    <location>
        <begin position="70"/>
        <end position="94"/>
    </location>
</feature>
<evidence type="ECO:0000256" key="14">
    <source>
        <dbReference type="PIRSR" id="PIRSR038885-1"/>
    </source>
</evidence>
<dbReference type="PROSITE" id="PS51003">
    <property type="entry name" value="CYTB_CTER"/>
    <property type="match status" value="1"/>
</dbReference>
<comment type="similarity">
    <text evidence="16">Belongs to the cytochrome b family.</text>
</comment>
<feature type="binding site" description="axial binding residue" evidence="15">
    <location>
        <position position="239"/>
    </location>
    <ligand>
        <name>heme b</name>
        <dbReference type="ChEBI" id="CHEBI:60344"/>
        <label>b566</label>
    </ligand>
    <ligandPart>
        <name>Fe</name>
        <dbReference type="ChEBI" id="CHEBI:18248"/>
    </ligandPart>
</feature>
<evidence type="ECO:0000256" key="6">
    <source>
        <dbReference type="ARBA" id="ARBA00022617"/>
    </source>
</evidence>
<dbReference type="InterPro" id="IPR036150">
    <property type="entry name" value="Cyt_b/b6_C_sf"/>
</dbReference>
<dbReference type="Proteomes" id="UP000317730">
    <property type="component" value="Unassembled WGS sequence"/>
</dbReference>
<evidence type="ECO:0000313" key="20">
    <source>
        <dbReference type="EMBL" id="GEB85141.1"/>
    </source>
</evidence>
<keyword evidence="6 15" id="KW-0349">Heme</keyword>
<dbReference type="InterPro" id="IPR016174">
    <property type="entry name" value="Di-haem_cyt_TM"/>
</dbReference>
<evidence type="ECO:0000256" key="3">
    <source>
        <dbReference type="ARBA" id="ARBA00011649"/>
    </source>
</evidence>
<dbReference type="PANTHER" id="PTHR19271">
    <property type="entry name" value="CYTOCHROME B"/>
    <property type="match status" value="1"/>
</dbReference>
<keyword evidence="13 17" id="KW-0472">Membrane</keyword>
<keyword evidence="7 16" id="KW-0679">Respiratory chain</keyword>
<dbReference type="GO" id="GO:0008121">
    <property type="term" value="F:quinol-cytochrome-c reductase activity"/>
    <property type="evidence" value="ECO:0007669"/>
    <property type="project" value="InterPro"/>
</dbReference>
<evidence type="ECO:0000259" key="19">
    <source>
        <dbReference type="PROSITE" id="PS51003"/>
    </source>
</evidence>
<keyword evidence="8 16" id="KW-0812">Transmembrane</keyword>
<evidence type="ECO:0000256" key="17">
    <source>
        <dbReference type="SAM" id="Phobius"/>
    </source>
</evidence>
<dbReference type="PIRSF" id="PIRSF038885">
    <property type="entry name" value="COB"/>
    <property type="match status" value="1"/>
</dbReference>
<evidence type="ECO:0000256" key="2">
    <source>
        <dbReference type="ARBA" id="ARBA00004141"/>
    </source>
</evidence>
<keyword evidence="9 15" id="KW-0479">Metal-binding</keyword>
<feature type="transmembrane region" description="Helical" evidence="17">
    <location>
        <begin position="154"/>
        <end position="176"/>
    </location>
</feature>
<dbReference type="InterPro" id="IPR005798">
    <property type="entry name" value="Cyt_b/b6_C"/>
</dbReference>
<evidence type="ECO:0000256" key="8">
    <source>
        <dbReference type="ARBA" id="ARBA00022692"/>
    </source>
</evidence>
<feature type="binding site" description="axial binding residue" evidence="15">
    <location>
        <position position="138"/>
    </location>
    <ligand>
        <name>heme b</name>
        <dbReference type="ChEBI" id="CHEBI:60344"/>
        <label>b566</label>
    </ligand>
    <ligandPart>
        <name>Fe</name>
        <dbReference type="ChEBI" id="CHEBI:18248"/>
    </ligandPart>
</feature>
<dbReference type="Pfam" id="PF00032">
    <property type="entry name" value="Cytochrom_B_C"/>
    <property type="match status" value="1"/>
</dbReference>
<feature type="transmembrane region" description="Helical" evidence="17">
    <location>
        <begin position="390"/>
        <end position="414"/>
    </location>
</feature>
<dbReference type="PROSITE" id="PS51002">
    <property type="entry name" value="CYTB_NTER"/>
    <property type="match status" value="1"/>
</dbReference>
<evidence type="ECO:0000256" key="15">
    <source>
        <dbReference type="PIRSR" id="PIRSR038885-2"/>
    </source>
</evidence>
<protein>
    <recommendedName>
        <fullName evidence="4 16">Cytochrome b</fullName>
    </recommendedName>
</protein>
<evidence type="ECO:0000259" key="18">
    <source>
        <dbReference type="PROSITE" id="PS51002"/>
    </source>
</evidence>
<dbReference type="SUPFAM" id="SSF81342">
    <property type="entry name" value="Transmembrane di-heme cytochromes"/>
    <property type="match status" value="1"/>
</dbReference>
<feature type="transmembrane region" description="Helical" evidence="17">
    <location>
        <begin position="122"/>
        <end position="142"/>
    </location>
</feature>
<proteinExistence type="inferred from homology"/>
<comment type="caution">
    <text evidence="20">The sequence shown here is derived from an EMBL/GenBank/DDBJ whole genome shotgun (WGS) entry which is preliminary data.</text>
</comment>
<keyword evidence="12 15" id="KW-0408">Iron</keyword>
<feature type="transmembrane region" description="Helical" evidence="17">
    <location>
        <begin position="222"/>
        <end position="243"/>
    </location>
</feature>
<organism evidence="20 21">
    <name type="scientific">Acetobacter peroxydans</name>
    <dbReference type="NCBI Taxonomy" id="104098"/>
    <lineage>
        <taxon>Bacteria</taxon>
        <taxon>Pseudomonadati</taxon>
        <taxon>Pseudomonadota</taxon>
        <taxon>Alphaproteobacteria</taxon>
        <taxon>Acetobacterales</taxon>
        <taxon>Acetobacteraceae</taxon>
        <taxon>Acetobacter</taxon>
    </lineage>
</organism>
<evidence type="ECO:0000256" key="10">
    <source>
        <dbReference type="ARBA" id="ARBA00022982"/>
    </source>
</evidence>
<evidence type="ECO:0000256" key="16">
    <source>
        <dbReference type="RuleBase" id="RU003385"/>
    </source>
</evidence>
<feature type="domain" description="Cytochrome b/b6 N-terminal region profile" evidence="18">
    <location>
        <begin position="41"/>
        <end position="252"/>
    </location>
</feature>
<keyword evidence="5 16" id="KW-0813">Transport</keyword>
<dbReference type="InterPro" id="IPR048260">
    <property type="entry name" value="Cytochrome_b_C_euk/bac"/>
</dbReference>
<accession>A0A4Y3TQ31</accession>
<evidence type="ECO:0000256" key="9">
    <source>
        <dbReference type="ARBA" id="ARBA00022723"/>
    </source>
</evidence>
<evidence type="ECO:0000256" key="4">
    <source>
        <dbReference type="ARBA" id="ARBA00013531"/>
    </source>
</evidence>
<feature type="transmembrane region" description="Helical" evidence="17">
    <location>
        <begin position="364"/>
        <end position="384"/>
    </location>
</feature>
<dbReference type="InterPro" id="IPR027387">
    <property type="entry name" value="Cytb/b6-like_sf"/>
</dbReference>
<comment type="cofactor">
    <cofactor evidence="15">
        <name>heme</name>
        <dbReference type="ChEBI" id="CHEBI:30413"/>
    </cofactor>
    <text evidence="15">Binds 2 heme groups non-covalently.</text>
</comment>
<dbReference type="CDD" id="cd00290">
    <property type="entry name" value="cytochrome_b_C"/>
    <property type="match status" value="1"/>
</dbReference>
<keyword evidence="10 16" id="KW-0249">Electron transport</keyword>
<dbReference type="EMBL" id="BJMV01000003">
    <property type="protein sequence ID" value="GEB85141.1"/>
    <property type="molecule type" value="Genomic_DNA"/>
</dbReference>
<evidence type="ECO:0000256" key="12">
    <source>
        <dbReference type="ARBA" id="ARBA00023004"/>
    </source>
</evidence>